<proteinExistence type="predicted"/>
<name>A0A5J5BP08_9ASTE</name>
<accession>A0A5J5BP08</accession>
<gene>
    <name evidence="1" type="ORF">F0562_022562</name>
</gene>
<keyword evidence="2" id="KW-1185">Reference proteome</keyword>
<evidence type="ECO:0000313" key="1">
    <source>
        <dbReference type="EMBL" id="KAA8544579.1"/>
    </source>
</evidence>
<reference evidence="1 2" key="1">
    <citation type="submission" date="2019-09" db="EMBL/GenBank/DDBJ databases">
        <title>A chromosome-level genome assembly of the Chinese tupelo Nyssa sinensis.</title>
        <authorList>
            <person name="Yang X."/>
            <person name="Kang M."/>
            <person name="Yang Y."/>
            <person name="Xiong H."/>
            <person name="Wang M."/>
            <person name="Zhang Z."/>
            <person name="Wang Z."/>
            <person name="Wu H."/>
            <person name="Ma T."/>
            <person name="Liu J."/>
            <person name="Xi Z."/>
        </authorList>
    </citation>
    <scope>NUCLEOTIDE SEQUENCE [LARGE SCALE GENOMIC DNA]</scope>
    <source>
        <strain evidence="1">J267</strain>
        <tissue evidence="1">Leaf</tissue>
    </source>
</reference>
<dbReference type="AlphaFoldDB" id="A0A5J5BP08"/>
<dbReference type="EMBL" id="CM018034">
    <property type="protein sequence ID" value="KAA8544579.1"/>
    <property type="molecule type" value="Genomic_DNA"/>
</dbReference>
<organism evidence="1 2">
    <name type="scientific">Nyssa sinensis</name>
    <dbReference type="NCBI Taxonomy" id="561372"/>
    <lineage>
        <taxon>Eukaryota</taxon>
        <taxon>Viridiplantae</taxon>
        <taxon>Streptophyta</taxon>
        <taxon>Embryophyta</taxon>
        <taxon>Tracheophyta</taxon>
        <taxon>Spermatophyta</taxon>
        <taxon>Magnoliopsida</taxon>
        <taxon>eudicotyledons</taxon>
        <taxon>Gunneridae</taxon>
        <taxon>Pentapetalae</taxon>
        <taxon>asterids</taxon>
        <taxon>Cornales</taxon>
        <taxon>Nyssaceae</taxon>
        <taxon>Nyssa</taxon>
    </lineage>
</organism>
<dbReference type="Proteomes" id="UP000325577">
    <property type="component" value="Linkage Group LG11"/>
</dbReference>
<sequence>MVVAAIEAAIAPPATAVAVQQCSGGASDVEPLLHLMFLEVKVCRVDSFEVERTALELRYSCLDNAHGSSSCCNGDKEVGSQSATERELPVFYRDDRDGVSSTKGHI</sequence>
<evidence type="ECO:0000313" key="2">
    <source>
        <dbReference type="Proteomes" id="UP000325577"/>
    </source>
</evidence>
<protein>
    <submittedName>
        <fullName evidence="1">Uncharacterized protein</fullName>
    </submittedName>
</protein>